<feature type="active site" description="Proton donor" evidence="5">
    <location>
        <position position="199"/>
    </location>
</feature>
<dbReference type="Pfam" id="PF00962">
    <property type="entry name" value="A_deaminase"/>
    <property type="match status" value="1"/>
</dbReference>
<evidence type="ECO:0000313" key="7">
    <source>
        <dbReference type="EMBL" id="ENO97698.1"/>
    </source>
</evidence>
<comment type="cofactor">
    <cofactor evidence="5">
        <name>Zn(2+)</name>
        <dbReference type="ChEBI" id="CHEBI:29105"/>
    </cofactor>
    <text evidence="5">Binds 1 zinc ion per subunit.</text>
</comment>
<dbReference type="InterPro" id="IPR028892">
    <property type="entry name" value="ADE"/>
</dbReference>
<keyword evidence="1 5" id="KW-0479">Metal-binding</keyword>
<comment type="similarity">
    <text evidence="5">Belongs to the metallo-dependent hydrolases superfamily. Adenosine and AMP deaminases family. Adenine deaminase type 2 subfamily.</text>
</comment>
<feature type="binding site" evidence="5">
    <location>
        <position position="196"/>
    </location>
    <ligand>
        <name>Zn(2+)</name>
        <dbReference type="ChEBI" id="CHEBI:29105"/>
        <note>catalytic</note>
    </ligand>
</feature>
<comment type="caution">
    <text evidence="7">The sequence shown here is derived from an EMBL/GenBank/DDBJ whole genome shotgun (WGS) entry which is preliminary data.</text>
</comment>
<evidence type="ECO:0000256" key="3">
    <source>
        <dbReference type="ARBA" id="ARBA00022833"/>
    </source>
</evidence>
<dbReference type="EMBL" id="AMXF01000036">
    <property type="protein sequence ID" value="ENO97698.1"/>
    <property type="molecule type" value="Genomic_DNA"/>
</dbReference>
<evidence type="ECO:0000256" key="2">
    <source>
        <dbReference type="ARBA" id="ARBA00022801"/>
    </source>
</evidence>
<feature type="binding site" evidence="5">
    <location>
        <position position="16"/>
    </location>
    <ligand>
        <name>Zn(2+)</name>
        <dbReference type="ChEBI" id="CHEBI:29105"/>
        <note>catalytic</note>
    </ligand>
</feature>
<comment type="function">
    <text evidence="5">Catalyzes the hydrolytic deamination of adenine to hypoxanthine. Plays an important role in the purine salvage pathway and in nitrogen catabolism.</text>
</comment>
<accession>N6ZTL2</accession>
<dbReference type="InterPro" id="IPR001365">
    <property type="entry name" value="A_deaminase_dom"/>
</dbReference>
<protein>
    <recommendedName>
        <fullName evidence="5">Adenine deaminase</fullName>
        <shortName evidence="5">ADE</shortName>
        <ecNumber evidence="5">3.5.4.2</ecNumber>
    </recommendedName>
    <alternativeName>
        <fullName evidence="5">Adenine aminohydrolase</fullName>
        <shortName evidence="5">AAH</shortName>
    </alternativeName>
</protein>
<dbReference type="GO" id="GO:0009117">
    <property type="term" value="P:nucleotide metabolic process"/>
    <property type="evidence" value="ECO:0007669"/>
    <property type="project" value="UniProtKB-KW"/>
</dbReference>
<feature type="binding site" evidence="5">
    <location>
        <position position="278"/>
    </location>
    <ligand>
        <name>substrate</name>
    </ligand>
</feature>
<dbReference type="Proteomes" id="UP000013047">
    <property type="component" value="Unassembled WGS sequence"/>
</dbReference>
<keyword evidence="2 5" id="KW-0378">Hydrolase</keyword>
<keyword evidence="8" id="KW-1185">Reference proteome</keyword>
<sequence>MELESYVRALPKAELHLHIEGTLEPEMMFALARRNGVALPWASVEAVRAAYAFADLQSFLDLYYAGAAVLVREEDFFELALAYFARAHADGVVHAELFFDPQTHTARGVALETVLDGLERACVEARARWGIGARLILCFLRHLDEEAGFATLQQALPHLSRIDGVGLDSSEHGHPPSKFARLFARCRELGLHVVAHAGEEGPPAYIVEALDVLKAERIDHGVRCTEDPALVERLARAQVPLTVCPLSNVKLCVFPDLASHNLGQLLAAGLKVTINSDDPAYFGGYVAKNYIDTARALGLGRAELRRIARNSLEASFVSAAERAPWLARLDALGEGEEGEGGPA</sequence>
<dbReference type="InterPro" id="IPR032466">
    <property type="entry name" value="Metal_Hydrolase"/>
</dbReference>
<feature type="binding site" evidence="5">
    <location>
        <position position="277"/>
    </location>
    <ligand>
        <name>Zn(2+)</name>
        <dbReference type="ChEBI" id="CHEBI:29105"/>
        <note>catalytic</note>
    </ligand>
</feature>
<organism evidence="7 8">
    <name type="scientific">Thauera phenylacetica B4P</name>
    <dbReference type="NCBI Taxonomy" id="1234382"/>
    <lineage>
        <taxon>Bacteria</taxon>
        <taxon>Pseudomonadati</taxon>
        <taxon>Pseudomonadota</taxon>
        <taxon>Betaproteobacteria</taxon>
        <taxon>Rhodocyclales</taxon>
        <taxon>Zoogloeaceae</taxon>
        <taxon>Thauera</taxon>
    </lineage>
</organism>
<dbReference type="PANTHER" id="PTHR43114:SF6">
    <property type="entry name" value="ADENINE DEAMINASE"/>
    <property type="match status" value="1"/>
</dbReference>
<feature type="site" description="Important for catalytic activity" evidence="5">
    <location>
        <position position="220"/>
    </location>
</feature>
<dbReference type="NCBIfam" id="TIGR01430">
    <property type="entry name" value="aden_deam"/>
    <property type="match status" value="1"/>
</dbReference>
<dbReference type="GO" id="GO:0006146">
    <property type="term" value="P:adenine catabolic process"/>
    <property type="evidence" value="ECO:0007669"/>
    <property type="project" value="UniProtKB-UniRule"/>
</dbReference>
<dbReference type="GO" id="GO:0005829">
    <property type="term" value="C:cytosol"/>
    <property type="evidence" value="ECO:0007669"/>
    <property type="project" value="TreeGrafter"/>
</dbReference>
<dbReference type="RefSeq" id="WP_004359686.1">
    <property type="nucleotide sequence ID" value="NZ_AMXF01000036.1"/>
</dbReference>
<gene>
    <name evidence="7" type="ORF">C667_07616</name>
</gene>
<dbReference type="GO" id="GO:0000034">
    <property type="term" value="F:adenine deaminase activity"/>
    <property type="evidence" value="ECO:0007669"/>
    <property type="project" value="UniProtKB-UniRule"/>
</dbReference>
<dbReference type="Gene3D" id="3.20.20.140">
    <property type="entry name" value="Metal-dependent hydrolases"/>
    <property type="match status" value="1"/>
</dbReference>
<dbReference type="AlphaFoldDB" id="N6ZTL2"/>
<feature type="binding site" evidence="5">
    <location>
        <position position="18"/>
    </location>
    <ligand>
        <name>Zn(2+)</name>
        <dbReference type="ChEBI" id="CHEBI:29105"/>
        <note>catalytic</note>
    </ligand>
</feature>
<keyword evidence="3 5" id="KW-0862">Zinc</keyword>
<keyword evidence="4 5" id="KW-0546">Nucleotide metabolism</keyword>
<dbReference type="InterPro" id="IPR006330">
    <property type="entry name" value="Ado/ade_deaminase"/>
</dbReference>
<evidence type="ECO:0000313" key="8">
    <source>
        <dbReference type="Proteomes" id="UP000013047"/>
    </source>
</evidence>
<comment type="catalytic activity">
    <reaction evidence="5">
        <text>adenine + H2O + H(+) = hypoxanthine + NH4(+)</text>
        <dbReference type="Rhea" id="RHEA:23688"/>
        <dbReference type="ChEBI" id="CHEBI:15377"/>
        <dbReference type="ChEBI" id="CHEBI:15378"/>
        <dbReference type="ChEBI" id="CHEBI:16708"/>
        <dbReference type="ChEBI" id="CHEBI:17368"/>
        <dbReference type="ChEBI" id="CHEBI:28938"/>
        <dbReference type="EC" id="3.5.4.2"/>
    </reaction>
</comment>
<dbReference type="PANTHER" id="PTHR43114">
    <property type="entry name" value="ADENINE DEAMINASE"/>
    <property type="match status" value="1"/>
</dbReference>
<dbReference type="FunFam" id="3.20.20.140:FF:000039">
    <property type="entry name" value="Adenine deaminase"/>
    <property type="match status" value="1"/>
</dbReference>
<dbReference type="NCBIfam" id="NF006850">
    <property type="entry name" value="PRK09358.1-6"/>
    <property type="match status" value="1"/>
</dbReference>
<name>N6ZTL2_9RHOO</name>
<evidence type="ECO:0000256" key="4">
    <source>
        <dbReference type="ARBA" id="ARBA00023080"/>
    </source>
</evidence>
<dbReference type="GO" id="GO:0043103">
    <property type="term" value="P:hypoxanthine salvage"/>
    <property type="evidence" value="ECO:0007669"/>
    <property type="project" value="UniProtKB-UniRule"/>
</dbReference>
<evidence type="ECO:0000259" key="6">
    <source>
        <dbReference type="Pfam" id="PF00962"/>
    </source>
</evidence>
<dbReference type="GO" id="GO:0008270">
    <property type="term" value="F:zinc ion binding"/>
    <property type="evidence" value="ECO:0007669"/>
    <property type="project" value="UniProtKB-UniRule"/>
</dbReference>
<reference evidence="7 8" key="1">
    <citation type="submission" date="2012-09" db="EMBL/GenBank/DDBJ databases">
        <title>Draft Genome Sequences of 6 Strains from Genus Thauera.</title>
        <authorList>
            <person name="Liu B."/>
            <person name="Shapleigh J.P."/>
            <person name="Frostegard A.H."/>
        </authorList>
    </citation>
    <scope>NUCLEOTIDE SEQUENCE [LARGE SCALE GENOMIC DNA]</scope>
    <source>
        <strain evidence="7 8">B4P</strain>
    </source>
</reference>
<feature type="domain" description="Adenosine deaminase" evidence="6">
    <location>
        <begin position="11"/>
        <end position="330"/>
    </location>
</feature>
<dbReference type="HAMAP" id="MF_01962">
    <property type="entry name" value="Adenine_deaminase"/>
    <property type="match status" value="1"/>
</dbReference>
<proteinExistence type="inferred from homology"/>
<dbReference type="OrthoDB" id="105475at2"/>
<dbReference type="CDD" id="cd01320">
    <property type="entry name" value="ADA"/>
    <property type="match status" value="1"/>
</dbReference>
<evidence type="ECO:0000256" key="5">
    <source>
        <dbReference type="HAMAP-Rule" id="MF_01962"/>
    </source>
</evidence>
<evidence type="ECO:0000256" key="1">
    <source>
        <dbReference type="ARBA" id="ARBA00022723"/>
    </source>
</evidence>
<dbReference type="EC" id="3.5.4.2" evidence="5"/>
<dbReference type="SUPFAM" id="SSF51556">
    <property type="entry name" value="Metallo-dependent hydrolases"/>
    <property type="match status" value="1"/>
</dbReference>